<evidence type="ECO:0000313" key="5">
    <source>
        <dbReference type="EMBL" id="EHI57494.1"/>
    </source>
</evidence>
<gene>
    <name evidence="5" type="ORF">HMPREF9473_04603</name>
</gene>
<dbReference type="GO" id="GO:0030288">
    <property type="term" value="C:outer membrane-bounded periplasmic space"/>
    <property type="evidence" value="ECO:0007669"/>
    <property type="project" value="TreeGrafter"/>
</dbReference>
<dbReference type="InterPro" id="IPR025997">
    <property type="entry name" value="SBP_2_dom"/>
</dbReference>
<proteinExistence type="inferred from homology"/>
<reference evidence="5 6" key="1">
    <citation type="submission" date="2011-08" db="EMBL/GenBank/DDBJ databases">
        <title>The Genome Sequence of Clostridium hathewayi WAL-18680.</title>
        <authorList>
            <consortium name="The Broad Institute Genome Sequencing Platform"/>
            <person name="Earl A."/>
            <person name="Ward D."/>
            <person name="Feldgarden M."/>
            <person name="Gevers D."/>
            <person name="Finegold S.M."/>
            <person name="Summanen P.H."/>
            <person name="Molitoris D.R."/>
            <person name="Song M."/>
            <person name="Daigneault M."/>
            <person name="Allen-Vercoe E."/>
            <person name="Young S.K."/>
            <person name="Zeng Q."/>
            <person name="Gargeya S."/>
            <person name="Fitzgerald M."/>
            <person name="Haas B."/>
            <person name="Abouelleil A."/>
            <person name="Alvarado L."/>
            <person name="Arachchi H.M."/>
            <person name="Berlin A."/>
            <person name="Brown A."/>
            <person name="Chapman S.B."/>
            <person name="Chen Z."/>
            <person name="Dunbar C."/>
            <person name="Freedman E."/>
            <person name="Gearin G."/>
            <person name="Gellesch M."/>
            <person name="Goldberg J."/>
            <person name="Griggs A."/>
            <person name="Gujja S."/>
            <person name="Heiman D."/>
            <person name="Howarth C."/>
            <person name="Larson L."/>
            <person name="Lui A."/>
            <person name="MacDonald P.J.P."/>
            <person name="Montmayeur A."/>
            <person name="Murphy C."/>
            <person name="Neiman D."/>
            <person name="Pearson M."/>
            <person name="Priest M."/>
            <person name="Roberts A."/>
            <person name="Saif S."/>
            <person name="Shea T."/>
            <person name="Shenoy N."/>
            <person name="Sisk P."/>
            <person name="Stolte C."/>
            <person name="Sykes S."/>
            <person name="Wortman J."/>
            <person name="Nusbaum C."/>
            <person name="Birren B."/>
        </authorList>
    </citation>
    <scope>NUCLEOTIDE SEQUENCE [LARGE SCALE GENOMIC DNA]</scope>
    <source>
        <strain evidence="5 6">WAL-18680</strain>
    </source>
</reference>
<feature type="chain" id="PRO_5038637917" description="Periplasmic binding protein domain-containing protein" evidence="3">
    <location>
        <begin position="20"/>
        <end position="369"/>
    </location>
</feature>
<dbReference type="InterPro" id="IPR028082">
    <property type="entry name" value="Peripla_BP_I"/>
</dbReference>
<feature type="signal peptide" evidence="3">
    <location>
        <begin position="1"/>
        <end position="19"/>
    </location>
</feature>
<comment type="caution">
    <text evidence="5">The sequence shown here is derived from an EMBL/GenBank/DDBJ whole genome shotgun (WGS) entry which is preliminary data.</text>
</comment>
<dbReference type="Proteomes" id="UP000005384">
    <property type="component" value="Unassembled WGS sequence"/>
</dbReference>
<dbReference type="RefSeq" id="WP_006782591.1">
    <property type="nucleotide sequence ID" value="NZ_CP040506.1"/>
</dbReference>
<evidence type="ECO:0000313" key="6">
    <source>
        <dbReference type="Proteomes" id="UP000005384"/>
    </source>
</evidence>
<evidence type="ECO:0000256" key="3">
    <source>
        <dbReference type="SAM" id="SignalP"/>
    </source>
</evidence>
<dbReference type="PATRIC" id="fig|742737.3.peg.4590"/>
<dbReference type="PROSITE" id="PS51257">
    <property type="entry name" value="PROKAR_LIPOPROTEIN"/>
    <property type="match status" value="1"/>
</dbReference>
<dbReference type="GO" id="GO:0030246">
    <property type="term" value="F:carbohydrate binding"/>
    <property type="evidence" value="ECO:0007669"/>
    <property type="project" value="TreeGrafter"/>
</dbReference>
<name>G5IM75_9FIRM</name>
<evidence type="ECO:0000256" key="2">
    <source>
        <dbReference type="ARBA" id="ARBA00007639"/>
    </source>
</evidence>
<dbReference type="InterPro" id="IPR050555">
    <property type="entry name" value="Bact_Solute-Bind_Prot2"/>
</dbReference>
<organism evidence="5 6">
    <name type="scientific">Hungatella hathewayi WAL-18680</name>
    <dbReference type="NCBI Taxonomy" id="742737"/>
    <lineage>
        <taxon>Bacteria</taxon>
        <taxon>Bacillati</taxon>
        <taxon>Bacillota</taxon>
        <taxon>Clostridia</taxon>
        <taxon>Lachnospirales</taxon>
        <taxon>Lachnospiraceae</taxon>
        <taxon>Hungatella</taxon>
    </lineage>
</organism>
<dbReference type="HOGENOM" id="CLU_749588_0_0_9"/>
<dbReference type="PANTHER" id="PTHR30036">
    <property type="entry name" value="D-XYLOSE-BINDING PERIPLASMIC PROTEIN"/>
    <property type="match status" value="1"/>
</dbReference>
<dbReference type="Pfam" id="PF13407">
    <property type="entry name" value="Peripla_BP_4"/>
    <property type="match status" value="1"/>
</dbReference>
<evidence type="ECO:0000259" key="4">
    <source>
        <dbReference type="Pfam" id="PF13407"/>
    </source>
</evidence>
<protein>
    <recommendedName>
        <fullName evidence="4">Periplasmic binding protein domain-containing protein</fullName>
    </recommendedName>
</protein>
<accession>G5IM75</accession>
<dbReference type="Gene3D" id="3.40.50.2300">
    <property type="match status" value="2"/>
</dbReference>
<evidence type="ECO:0000256" key="1">
    <source>
        <dbReference type="ARBA" id="ARBA00004196"/>
    </source>
</evidence>
<dbReference type="SUPFAM" id="SSF53822">
    <property type="entry name" value="Periplasmic binding protein-like I"/>
    <property type="match status" value="1"/>
</dbReference>
<dbReference type="CDD" id="cd01536">
    <property type="entry name" value="PBP1_ABC_sugar_binding-like"/>
    <property type="match status" value="1"/>
</dbReference>
<dbReference type="OrthoDB" id="9769193at2"/>
<keyword evidence="3" id="KW-0732">Signal</keyword>
<keyword evidence="6" id="KW-1185">Reference proteome</keyword>
<feature type="domain" description="Periplasmic binding protein" evidence="4">
    <location>
        <begin position="78"/>
        <end position="304"/>
    </location>
</feature>
<dbReference type="EMBL" id="ADLN01000120">
    <property type="protein sequence ID" value="EHI57494.1"/>
    <property type="molecule type" value="Genomic_DNA"/>
</dbReference>
<sequence length="369" mass="40136">MRRLLALMLVGTMAISMTACGSAAGESKVSKEEVSSGSADVTSAEALSEDKDSPDYYVQMAADEVISWTPKNEKVNKVGLIVPDTTSEFYNGIIKDAKAIFEDAGYEFVSDGVNSDATRGITAIESWVAGGIDAIVIMAQDQTCDLALKKAMEQGVLVVSASAEIKYYHHWLMQDNYDVGYQTAKMAAEWMGEHYDGKGQYICISNNTTPATADKSRGVVEGMAKLLPEGECVGEVILSSTDQVRADVDTLLMQYPDVHCIVAMHNAFSLIGLESAKAAGKAVYGEFAVFGSALSEQVLSELNKADSCYEGEIWMGDQGRNLAEHTIGLLEGESYPHDWAALNYPVSRENLTTYYDDYYKELAKVNTEK</sequence>
<comment type="similarity">
    <text evidence="2">Belongs to the bacterial solute-binding protein 2 family.</text>
</comment>
<comment type="subcellular location">
    <subcellularLocation>
        <location evidence="1">Cell envelope</location>
    </subcellularLocation>
</comment>
<dbReference type="PANTHER" id="PTHR30036:SF7">
    <property type="entry name" value="ABC TRANSPORTER PERIPLASMIC-BINDING PROTEIN YPHF"/>
    <property type="match status" value="1"/>
</dbReference>
<dbReference type="AlphaFoldDB" id="G5IM75"/>